<keyword evidence="1" id="KW-1133">Transmembrane helix</keyword>
<dbReference type="SUPFAM" id="SSF53187">
    <property type="entry name" value="Zn-dependent exopeptidases"/>
    <property type="match status" value="1"/>
</dbReference>
<feature type="transmembrane region" description="Helical" evidence="1">
    <location>
        <begin position="9"/>
        <end position="27"/>
    </location>
</feature>
<gene>
    <name evidence="2" type="ORF">TCEL_01693</name>
</gene>
<dbReference type="Proteomes" id="UP000014923">
    <property type="component" value="Unassembled WGS sequence"/>
</dbReference>
<dbReference type="GO" id="GO:0004177">
    <property type="term" value="F:aminopeptidase activity"/>
    <property type="evidence" value="ECO:0007669"/>
    <property type="project" value="UniProtKB-KW"/>
</dbReference>
<accession>R7RNZ3</accession>
<evidence type="ECO:0000313" key="2">
    <source>
        <dbReference type="EMBL" id="CDF57779.1"/>
    </source>
</evidence>
<dbReference type="Gene3D" id="3.40.630.10">
    <property type="entry name" value="Zn peptidases"/>
    <property type="match status" value="1"/>
</dbReference>
<proteinExistence type="predicted"/>
<reference evidence="2" key="1">
    <citation type="submission" date="2013-03" db="EMBL/GenBank/DDBJ databases">
        <title>Draft genome sequence of the hydrogen-ethanol-producing anaerobic alkalithermophilic Caloramator celere.</title>
        <authorList>
            <person name="Ciranna A."/>
            <person name="Larjo A."/>
            <person name="Kivisto A."/>
            <person name="Santala V."/>
            <person name="Roos C."/>
            <person name="Karp M."/>
        </authorList>
    </citation>
    <scope>NUCLEOTIDE SEQUENCE [LARGE SCALE GENOMIC DNA]</scope>
    <source>
        <strain evidence="2">DSM 8682</strain>
    </source>
</reference>
<keyword evidence="1" id="KW-0472">Membrane</keyword>
<protein>
    <submittedName>
        <fullName evidence="2">Aminopeptidase</fullName>
    </submittedName>
</protein>
<keyword evidence="2" id="KW-0645">Protease</keyword>
<dbReference type="EMBL" id="CAVN010000090">
    <property type="protein sequence ID" value="CDF57779.1"/>
    <property type="molecule type" value="Genomic_DNA"/>
</dbReference>
<organism evidence="2 3">
    <name type="scientific">Thermobrachium celere DSM 8682</name>
    <dbReference type="NCBI Taxonomy" id="941824"/>
    <lineage>
        <taxon>Bacteria</taxon>
        <taxon>Bacillati</taxon>
        <taxon>Bacillota</taxon>
        <taxon>Clostridia</taxon>
        <taxon>Eubacteriales</taxon>
        <taxon>Clostridiaceae</taxon>
        <taxon>Thermobrachium</taxon>
    </lineage>
</organism>
<comment type="caution">
    <text evidence="2">The sequence shown here is derived from an EMBL/GenBank/DDBJ whole genome shotgun (WGS) entry which is preliminary data.</text>
</comment>
<keyword evidence="2" id="KW-0378">Hydrolase</keyword>
<dbReference type="eggNOG" id="COG2234">
    <property type="taxonomic scope" value="Bacteria"/>
</dbReference>
<feature type="transmembrane region" description="Helical" evidence="1">
    <location>
        <begin position="445"/>
        <end position="462"/>
    </location>
</feature>
<name>R7RNZ3_9CLOT</name>
<keyword evidence="1" id="KW-0812">Transmembrane</keyword>
<dbReference type="AlphaFoldDB" id="R7RNZ3"/>
<dbReference type="RefSeq" id="WP_018661244.1">
    <property type="nucleotide sequence ID" value="NZ_HF952018.1"/>
</dbReference>
<evidence type="ECO:0000313" key="3">
    <source>
        <dbReference type="Proteomes" id="UP000014923"/>
    </source>
</evidence>
<keyword evidence="3" id="KW-1185">Reference proteome</keyword>
<dbReference type="OrthoDB" id="1953211at2"/>
<dbReference type="HOGENOM" id="CLU_582575_0_0_9"/>
<sequence length="469" mass="54007">MDDLKGKKIYFIFITILVIIILLSNLGQNFKTDGFSTTYALANYNAILSRHTKSKNYEEYLKSSTSYIQNFLKVNGLKQIENAYIHNYSILIPNKKHSSTLEVISKYGKVVKKYEYIDDYFEDYRGIISPGIYNSVPQIIDTEDLDKVKYRSSIALTDIYKDKSLYEIFNIDLKLKKIGISAVISPSPTNDLVSNSNLFNGTYYQAGEGLTKLIVSQRVFDELKYLASKGYEFKIKSGAEIKEGNLYNVYGMIEGKNKLYNPIIFAVFYDGEYKFDTNSNNISAGNFLPTSIMLEVIRAIQFQKLIKPDRTIVFAFLSGYNQNKYGLRILQNNFDDYDLILFEDIGSSNTSIINYSKHQKDLTSTAEYYLKKNQISILSKNIDLSSTNKYTNIAALSYKSQISTQYMLKWGKFMLDLVGNTCYNLDFLTGNFYKLRLFKNLIREYSAILSLCTLFLLIYTIFKRPKPLT</sequence>
<keyword evidence="2" id="KW-0031">Aminopeptidase</keyword>
<evidence type="ECO:0000256" key="1">
    <source>
        <dbReference type="SAM" id="Phobius"/>
    </source>
</evidence>